<dbReference type="InterPro" id="IPR010960">
    <property type="entry name" value="Flavocytochrome_c"/>
</dbReference>
<dbReference type="PRINTS" id="PR00368">
    <property type="entry name" value="FADPNR"/>
</dbReference>
<comment type="caution">
    <text evidence="7">The sequence shown here is derived from an EMBL/GenBank/DDBJ whole genome shotgun (WGS) entry which is preliminary data.</text>
</comment>
<dbReference type="Gene3D" id="3.90.700.10">
    <property type="entry name" value="Succinate dehydrogenase/fumarate reductase flavoprotein, catalytic domain"/>
    <property type="match status" value="1"/>
</dbReference>
<sequence>MLQVMVTGALCAGVPSLIWAAPQTIAPEYDVIVIGSGFAGLAAAISAAENGAKVAVLEKMQVAGGNSSRSGGMMAIPGSSVQKEQGIEDSPAKLAADMKRIGLGLGDPEHIKVVTELAAPTFEWTKKQGVVWRTDLTGKGGHSARRCLITKEGTGQGILVPFMARLKELGVPVFTGVKVISLDKNKDGRVIGVTAREGYKFGKEDSGKTVEIKAKDGVILAFGGFSADIAYRTLLDPKLTANLKTTNQPGATAELMREASRIGANIIQADWIQFLPNTSPDEEGMGMGSHFASVGGSLYGLWLNTNTGKRFTDEFGDRKTATDAIFKVLDAKGRTISVTDAEGVESFKKVRPGAMEILKKNGAVKEYADLDALAKAYGMNPEVLKQTFADFNKSIEAGKDEEFNRKFDKGLKSLTHAPYYVSEMSPKIHHTMGGIATDTSTRVLSVVNDQPIPGLYAAGECTGGIHGAVRIGANAVMDCLVNGKVAGETVMKDAKK</sequence>
<keyword evidence="3 5" id="KW-0274">FAD</keyword>
<dbReference type="Gene3D" id="3.50.50.60">
    <property type="entry name" value="FAD/NAD(P)-binding domain"/>
    <property type="match status" value="1"/>
</dbReference>
<dbReference type="NCBIfam" id="TIGR01813">
    <property type="entry name" value="flavo_cyto_c"/>
    <property type="match status" value="1"/>
</dbReference>
<evidence type="ECO:0000256" key="2">
    <source>
        <dbReference type="ARBA" id="ARBA00022630"/>
    </source>
</evidence>
<dbReference type="Pfam" id="PF00890">
    <property type="entry name" value="FAD_binding_2"/>
    <property type="match status" value="1"/>
</dbReference>
<dbReference type="InterPro" id="IPR036188">
    <property type="entry name" value="FAD/NAD-bd_sf"/>
</dbReference>
<reference evidence="8" key="1">
    <citation type="submission" date="2017-05" db="EMBL/GenBank/DDBJ databases">
        <title>Improved OligoMM genomes.</title>
        <authorList>
            <person name="Garzetti D."/>
        </authorList>
    </citation>
    <scope>NUCLEOTIDE SEQUENCE [LARGE SCALE GENOMIC DNA]</scope>
    <source>
        <strain evidence="8">YL45</strain>
    </source>
</reference>
<protein>
    <submittedName>
        <fullName evidence="7">Flavocytochrome c</fullName>
    </submittedName>
</protein>
<proteinExistence type="inferred from homology"/>
<evidence type="ECO:0000256" key="5">
    <source>
        <dbReference type="RuleBase" id="RU366062"/>
    </source>
</evidence>
<name>A0A227KQV7_9BURK</name>
<organism evidence="7 8">
    <name type="scientific">Turicimonas muris</name>
    <dbReference type="NCBI Taxonomy" id="1796652"/>
    <lineage>
        <taxon>Bacteria</taxon>
        <taxon>Pseudomonadati</taxon>
        <taxon>Pseudomonadota</taxon>
        <taxon>Betaproteobacteria</taxon>
        <taxon>Burkholderiales</taxon>
        <taxon>Sutterellaceae</taxon>
        <taxon>Turicimonas</taxon>
    </lineage>
</organism>
<comment type="similarity">
    <text evidence="5">Belongs to the FAD-dependent oxidoreductase 2 family. FRD/SDH subfamily.</text>
</comment>
<keyword evidence="4 5" id="KW-0560">Oxidoreductase</keyword>
<keyword evidence="2 5" id="KW-0285">Flavoprotein</keyword>
<dbReference type="PANTHER" id="PTHR43400:SF7">
    <property type="entry name" value="FAD-DEPENDENT OXIDOREDUCTASE 2 FAD BINDING DOMAIN-CONTAINING PROTEIN"/>
    <property type="match status" value="1"/>
</dbReference>
<dbReference type="SUPFAM" id="SSF51905">
    <property type="entry name" value="FAD/NAD(P)-binding domain"/>
    <property type="match status" value="1"/>
</dbReference>
<dbReference type="InterPro" id="IPR003953">
    <property type="entry name" value="FAD-dep_OxRdtase_2_FAD-bd"/>
</dbReference>
<dbReference type="EMBL" id="NHMP01000003">
    <property type="protein sequence ID" value="OXE49871.1"/>
    <property type="molecule type" value="Genomic_DNA"/>
</dbReference>
<evidence type="ECO:0000313" key="7">
    <source>
        <dbReference type="EMBL" id="OXE49871.1"/>
    </source>
</evidence>
<dbReference type="InterPro" id="IPR050315">
    <property type="entry name" value="FAD-oxidoreductase_2"/>
</dbReference>
<dbReference type="GO" id="GO:0010181">
    <property type="term" value="F:FMN binding"/>
    <property type="evidence" value="ECO:0007669"/>
    <property type="project" value="InterPro"/>
</dbReference>
<gene>
    <name evidence="7" type="ORF">ADH67_05885</name>
</gene>
<evidence type="ECO:0000256" key="1">
    <source>
        <dbReference type="ARBA" id="ARBA00001974"/>
    </source>
</evidence>
<dbReference type="GO" id="GO:0016491">
    <property type="term" value="F:oxidoreductase activity"/>
    <property type="evidence" value="ECO:0007669"/>
    <property type="project" value="UniProtKB-KW"/>
</dbReference>
<dbReference type="Proteomes" id="UP000214610">
    <property type="component" value="Unassembled WGS sequence"/>
</dbReference>
<evidence type="ECO:0000259" key="6">
    <source>
        <dbReference type="Pfam" id="PF00890"/>
    </source>
</evidence>
<dbReference type="AlphaFoldDB" id="A0A227KQV7"/>
<evidence type="ECO:0000313" key="8">
    <source>
        <dbReference type="Proteomes" id="UP000214610"/>
    </source>
</evidence>
<dbReference type="SUPFAM" id="SSF56425">
    <property type="entry name" value="Succinate dehydrogenase/fumarate reductase flavoprotein, catalytic domain"/>
    <property type="match status" value="1"/>
</dbReference>
<evidence type="ECO:0000256" key="3">
    <source>
        <dbReference type="ARBA" id="ARBA00022827"/>
    </source>
</evidence>
<dbReference type="InterPro" id="IPR027477">
    <property type="entry name" value="Succ_DH/fumarate_Rdtase_cat_sf"/>
</dbReference>
<comment type="cofactor">
    <cofactor evidence="1">
        <name>FAD</name>
        <dbReference type="ChEBI" id="CHEBI:57692"/>
    </cofactor>
</comment>
<evidence type="ECO:0000256" key="4">
    <source>
        <dbReference type="ARBA" id="ARBA00023002"/>
    </source>
</evidence>
<feature type="domain" description="FAD-dependent oxidoreductase 2 FAD-binding" evidence="6">
    <location>
        <begin position="30"/>
        <end position="476"/>
    </location>
</feature>
<accession>A0A227KQV7</accession>
<keyword evidence="8" id="KW-1185">Reference proteome</keyword>
<dbReference type="PANTHER" id="PTHR43400">
    <property type="entry name" value="FUMARATE REDUCTASE"/>
    <property type="match status" value="1"/>
</dbReference>